<evidence type="ECO:0000259" key="3">
    <source>
        <dbReference type="Pfam" id="PF10145"/>
    </source>
</evidence>
<name>A0A6P1ZEU2_9BACT</name>
<gene>
    <name evidence="4" type="ORF">DQK91_16510</name>
</gene>
<dbReference type="Pfam" id="PF10145">
    <property type="entry name" value="PhageMin_Tail"/>
    <property type="match status" value="1"/>
</dbReference>
<accession>A0A6P1ZEU2</accession>
<dbReference type="PANTHER" id="PTHR37813">
    <property type="entry name" value="FELS-2 PROPHAGE PROTEIN"/>
    <property type="match status" value="1"/>
</dbReference>
<dbReference type="PANTHER" id="PTHR37813:SF1">
    <property type="entry name" value="FELS-2 PROPHAGE PROTEIN"/>
    <property type="match status" value="1"/>
</dbReference>
<dbReference type="InterPro" id="IPR010090">
    <property type="entry name" value="Phage_tape_meas"/>
</dbReference>
<evidence type="ECO:0000256" key="1">
    <source>
        <dbReference type="ARBA" id="ARBA00022612"/>
    </source>
</evidence>
<dbReference type="RefSeq" id="WP_144306496.1">
    <property type="nucleotide sequence ID" value="NZ_QMIF01000012.1"/>
</dbReference>
<feature type="transmembrane region" description="Helical" evidence="2">
    <location>
        <begin position="478"/>
        <end position="496"/>
    </location>
</feature>
<feature type="transmembrane region" description="Helical" evidence="2">
    <location>
        <begin position="508"/>
        <end position="533"/>
    </location>
</feature>
<feature type="transmembrane region" description="Helical" evidence="2">
    <location>
        <begin position="539"/>
        <end position="561"/>
    </location>
</feature>
<dbReference type="AlphaFoldDB" id="A0A6P1ZEU2"/>
<proteinExistence type="predicted"/>
<keyword evidence="1" id="KW-1188">Viral release from host cell</keyword>
<evidence type="ECO:0000313" key="5">
    <source>
        <dbReference type="Proteomes" id="UP000434052"/>
    </source>
</evidence>
<sequence>MAKTDKAVRITFEIETTGESSLHKLQQAAQKTGDTFDKEFGGNLKKVANQAEMSAKDIDRAFRSLGTRSTASYRQQLTALVGSYNELRRSGKLSAQEQQRAYAALQRSVARVRTEMKEAGTAGASSMRRISGEARGLSQVLRTIGGTAVLYKLQQGVRSAVMGFADFDDSIRAAGAVMGVTGDDFKRLSDEAKRLGIETRFSGSEAAAGFLNLGRAGQTLEQAIGTLPNVLQLTAAGGLDLGEAADITTNILDAYNLTVQDLAHANDVLVATFTSTNSVLPEIGDAMKYVAPIAAGVGAQFEETAAAVGLLHSSGTKADMAGTALRNMLDRLYNPTDTVAGVIQKLEKRMGGVAFQVENAQGNFVGFANILEQLERGGLTAGEALEMFGQRAGPAVVSLMNKGSDALRRFTKELENSGGTAKRIADDMENGIGGALRELRSGVEGFSNTIGDDLEPIVRTMANSLRDLTRWFAGMAPGYRYAAEAVVGLAAGYVALKTAMVGLRLVSAVSSLAGISSSAGLATTAVGGLTGAITAMNAVIVGPAGLVVAVGAALSILAKLVEAHIETKRVIEESYQAQKLGYEQAGKNYMQLGRNLEAINKKYGTHLQMNKQGLIVMSEQDKAILRQAGALGKLSKAIDETSGRTPTITPRVDSEQAEKDLKELAKTEHKKLIIDVVGPNRELPSGSYNFLKLEDGAMPEGFASGGYVRRRGFLPGFGGGDRIPALLEAGEYILDKFTTRALGVEALKRIQASARRSFSMPKVPASPIQHFSSGGLVKTPAAMPYLGRMELSVGNATVNAYMDKDAVNAVSRELALQKRRRSSS</sequence>
<protein>
    <submittedName>
        <fullName evidence="4">Phage tail tape measure protein</fullName>
    </submittedName>
</protein>
<evidence type="ECO:0000313" key="4">
    <source>
        <dbReference type="EMBL" id="TVM32131.1"/>
    </source>
</evidence>
<comment type="caution">
    <text evidence="4">The sequence shown here is derived from an EMBL/GenBank/DDBJ whole genome shotgun (WGS) entry which is preliminary data.</text>
</comment>
<dbReference type="EMBL" id="QMIF01000012">
    <property type="protein sequence ID" value="TVM32131.1"/>
    <property type="molecule type" value="Genomic_DNA"/>
</dbReference>
<dbReference type="OrthoDB" id="8019720at2"/>
<keyword evidence="2" id="KW-1133">Transmembrane helix</keyword>
<reference evidence="4 5" key="1">
    <citation type="submission" date="2018-06" db="EMBL/GenBank/DDBJ databases">
        <title>Complete genome of Desulfovibrio marinus P48SEP.</title>
        <authorList>
            <person name="Crispim J.S."/>
            <person name="Vidigal P.M.P."/>
            <person name="Silva L.C.F."/>
            <person name="Araujo L.C."/>
            <person name="Laguardia C.N."/>
            <person name="Dias R.S."/>
            <person name="Sousa M.P."/>
            <person name="Paula S.O."/>
            <person name="Silva C."/>
        </authorList>
    </citation>
    <scope>NUCLEOTIDE SEQUENCE [LARGE SCALE GENOMIC DNA]</scope>
    <source>
        <strain evidence="4 5">P48SEP</strain>
    </source>
</reference>
<organism evidence="4 5">
    <name type="scientific">Oceanidesulfovibrio marinus</name>
    <dbReference type="NCBI Taxonomy" id="370038"/>
    <lineage>
        <taxon>Bacteria</taxon>
        <taxon>Pseudomonadati</taxon>
        <taxon>Thermodesulfobacteriota</taxon>
        <taxon>Desulfovibrionia</taxon>
        <taxon>Desulfovibrionales</taxon>
        <taxon>Desulfovibrionaceae</taxon>
        <taxon>Oceanidesulfovibrio</taxon>
    </lineage>
</organism>
<keyword evidence="2" id="KW-0812">Transmembrane</keyword>
<dbReference type="NCBIfam" id="TIGR01760">
    <property type="entry name" value="tape_meas_TP901"/>
    <property type="match status" value="1"/>
</dbReference>
<dbReference type="Proteomes" id="UP000434052">
    <property type="component" value="Unassembled WGS sequence"/>
</dbReference>
<evidence type="ECO:0000256" key="2">
    <source>
        <dbReference type="SAM" id="Phobius"/>
    </source>
</evidence>
<keyword evidence="2" id="KW-0472">Membrane</keyword>
<feature type="domain" description="Phage tail tape measure protein" evidence="3">
    <location>
        <begin position="189"/>
        <end position="379"/>
    </location>
</feature>